<protein>
    <submittedName>
        <fullName evidence="2">Uncharacterized protein</fullName>
    </submittedName>
</protein>
<sequence>MDVAEIVRSSSTYNGSSFRSGSERDSVKETDDEVELQWAAIEKLPTIKRLRTSLFDSEYDGASEGQKKPYNDRSHFLRGKLTLPLITVDDSTKSLLLNLVAYETCPDAPDDFGVTSYICFMDSLIDHAEDVMVLRSEGILLNFLGSDQEVADLFNAIAKGLVPILMLMLVLKGTLKDIIEQTQDMDG</sequence>
<evidence type="ECO:0000256" key="1">
    <source>
        <dbReference type="SAM" id="MobiDB-lite"/>
    </source>
</evidence>
<dbReference type="InterPro" id="IPR004158">
    <property type="entry name" value="DUF247_pln"/>
</dbReference>
<gene>
    <name evidence="2" type="ORF">FSB_LOCUS3582</name>
</gene>
<accession>A0A2N9EM22</accession>
<dbReference type="Pfam" id="PF03140">
    <property type="entry name" value="DUF247"/>
    <property type="match status" value="1"/>
</dbReference>
<organism evidence="2">
    <name type="scientific">Fagus sylvatica</name>
    <name type="common">Beechnut</name>
    <dbReference type="NCBI Taxonomy" id="28930"/>
    <lineage>
        <taxon>Eukaryota</taxon>
        <taxon>Viridiplantae</taxon>
        <taxon>Streptophyta</taxon>
        <taxon>Embryophyta</taxon>
        <taxon>Tracheophyta</taxon>
        <taxon>Spermatophyta</taxon>
        <taxon>Magnoliopsida</taxon>
        <taxon>eudicotyledons</taxon>
        <taxon>Gunneridae</taxon>
        <taxon>Pentapetalae</taxon>
        <taxon>rosids</taxon>
        <taxon>fabids</taxon>
        <taxon>Fagales</taxon>
        <taxon>Fagaceae</taxon>
        <taxon>Fagus</taxon>
    </lineage>
</organism>
<feature type="compositionally biased region" description="Polar residues" evidence="1">
    <location>
        <begin position="8"/>
        <end position="20"/>
    </location>
</feature>
<evidence type="ECO:0000313" key="2">
    <source>
        <dbReference type="EMBL" id="SPC75700.1"/>
    </source>
</evidence>
<dbReference type="AlphaFoldDB" id="A0A2N9EM22"/>
<proteinExistence type="predicted"/>
<name>A0A2N9EM22_FAGSY</name>
<feature type="region of interest" description="Disordered" evidence="1">
    <location>
        <begin position="1"/>
        <end position="29"/>
    </location>
</feature>
<reference evidence="2" key="1">
    <citation type="submission" date="2018-02" db="EMBL/GenBank/DDBJ databases">
        <authorList>
            <person name="Cohen D.B."/>
            <person name="Kent A.D."/>
        </authorList>
    </citation>
    <scope>NUCLEOTIDE SEQUENCE</scope>
</reference>
<dbReference type="EMBL" id="OIVN01000176">
    <property type="protein sequence ID" value="SPC75700.1"/>
    <property type="molecule type" value="Genomic_DNA"/>
</dbReference>
<dbReference type="PANTHER" id="PTHR31549">
    <property type="entry name" value="PROTEIN, PUTATIVE (DUF247)-RELATED-RELATED"/>
    <property type="match status" value="1"/>
</dbReference>
<dbReference type="PANTHER" id="PTHR31549:SF149">
    <property type="entry name" value="ISOPRENOID SYNTHASE DOMAIN-CONTAINING PROTEIN"/>
    <property type="match status" value="1"/>
</dbReference>